<dbReference type="SUPFAM" id="SSF51735">
    <property type="entry name" value="NAD(P)-binding Rossmann-fold domains"/>
    <property type="match status" value="1"/>
</dbReference>
<dbReference type="eggNOG" id="COG1028">
    <property type="taxonomic scope" value="Bacteria"/>
</dbReference>
<dbReference type="Pfam" id="PF13561">
    <property type="entry name" value="adh_short_C2"/>
    <property type="match status" value="1"/>
</dbReference>
<dbReference type="RefSeq" id="WP_007921760.1">
    <property type="nucleotide sequence ID" value="NZ_ADVG01000005.1"/>
</dbReference>
<dbReference type="InterPro" id="IPR051468">
    <property type="entry name" value="Fungal_SecMetab_SDRs"/>
</dbReference>
<evidence type="ECO:0000313" key="2">
    <source>
        <dbReference type="Proteomes" id="UP000004508"/>
    </source>
</evidence>
<proteinExistence type="predicted"/>
<sequence>MTDLRHHLKSIVACLKQRAGTGVEGRSQCKEELAKLLPASYGVGEGYLVNEQGEHSRWLDIIIIDKTLTLEVSQQTETEFDERTALLVARLADEVDEAGLVESVEAIASAKALRDIGKRQAQQGKIKLKHLLPLGTIFVQRLQLDKGYEEGSHEAYSQAMYRVLQRQREVERPDYLSLLEPGLNYISPSLEGESISAITIGITREPELLRTRLCYRCKQRFTRRHFFYDLLCLQCGDLNYQKRQSQADLRGRLALVTGARIHIGYATVLRLLRAGATVIATTRFPHDAARRYSAEPDFAQWRERLHIYGLDLRHLSLIEYFIAHIKEHYSALDILINNAAQTVKRPYAYYAPLLAYEQQTPETLPAAQQELVARSHAFMPPTSFIAEASKALALPIPTQTERIPRTEEQQLVSQVSNATKGAMLDLRRENSWSQRIEEIDLTEFLEVQVINVTAPFMLVKGLNELLRNSSFPQRFIINVSAVEGRFAQNKLGTHVHTNMAKAALNMLTHTAAADLAQDNIYMNSVDPGWVTRQAPATQEAIWQRAKESMPLDMQDAAARICDPIWSAIHDGQLEYGRFYKDYAPSDW</sequence>
<dbReference type="Gene3D" id="3.40.50.720">
    <property type="entry name" value="NAD(P)-binding Rossmann-like Domain"/>
    <property type="match status" value="2"/>
</dbReference>
<gene>
    <name evidence="1" type="ORF">Krac_0207</name>
</gene>
<dbReference type="CDD" id="cd05233">
    <property type="entry name" value="SDR_c"/>
    <property type="match status" value="1"/>
</dbReference>
<organism evidence="1 2">
    <name type="scientific">Ktedonobacter racemifer DSM 44963</name>
    <dbReference type="NCBI Taxonomy" id="485913"/>
    <lineage>
        <taxon>Bacteria</taxon>
        <taxon>Bacillati</taxon>
        <taxon>Chloroflexota</taxon>
        <taxon>Ktedonobacteria</taxon>
        <taxon>Ktedonobacterales</taxon>
        <taxon>Ktedonobacteraceae</taxon>
        <taxon>Ktedonobacter</taxon>
    </lineage>
</organism>
<dbReference type="STRING" id="485913.Krac_0207"/>
<dbReference type="AlphaFoldDB" id="D6U754"/>
<dbReference type="PANTHER" id="PTHR43544:SF2">
    <property type="entry name" value="OXIDOREDUCTASE"/>
    <property type="match status" value="1"/>
</dbReference>
<protein>
    <submittedName>
        <fullName evidence="1">Dehydrogenase with different specificities</fullName>
    </submittedName>
</protein>
<dbReference type="EMBL" id="ADVG01000005">
    <property type="protein sequence ID" value="EFH79715.1"/>
    <property type="molecule type" value="Genomic_DNA"/>
</dbReference>
<dbReference type="OrthoDB" id="56744at2"/>
<dbReference type="Pfam" id="PF00106">
    <property type="entry name" value="adh_short"/>
    <property type="match status" value="1"/>
</dbReference>
<accession>D6U754</accession>
<dbReference type="Proteomes" id="UP000004508">
    <property type="component" value="Unassembled WGS sequence"/>
</dbReference>
<dbReference type="GO" id="GO:0005737">
    <property type="term" value="C:cytoplasm"/>
    <property type="evidence" value="ECO:0007669"/>
    <property type="project" value="TreeGrafter"/>
</dbReference>
<dbReference type="InterPro" id="IPR002347">
    <property type="entry name" value="SDR_fam"/>
</dbReference>
<dbReference type="InParanoid" id="D6U754"/>
<name>D6U754_KTERA</name>
<keyword evidence="2" id="KW-1185">Reference proteome</keyword>
<dbReference type="PRINTS" id="PR00081">
    <property type="entry name" value="GDHRDH"/>
</dbReference>
<comment type="caution">
    <text evidence="1">The sequence shown here is derived from an EMBL/GenBank/DDBJ whole genome shotgun (WGS) entry which is preliminary data.</text>
</comment>
<dbReference type="PANTHER" id="PTHR43544">
    <property type="entry name" value="SHORT-CHAIN DEHYDROGENASE/REDUCTASE"/>
    <property type="match status" value="1"/>
</dbReference>
<dbReference type="GO" id="GO:0016491">
    <property type="term" value="F:oxidoreductase activity"/>
    <property type="evidence" value="ECO:0007669"/>
    <property type="project" value="TreeGrafter"/>
</dbReference>
<dbReference type="InterPro" id="IPR036291">
    <property type="entry name" value="NAD(P)-bd_dom_sf"/>
</dbReference>
<evidence type="ECO:0000313" key="1">
    <source>
        <dbReference type="EMBL" id="EFH79715.1"/>
    </source>
</evidence>
<reference evidence="1 2" key="1">
    <citation type="journal article" date="2011" name="Stand. Genomic Sci.">
        <title>Non-contiguous finished genome sequence and contextual data of the filamentous soil bacterium Ktedonobacter racemifer type strain (SOSP1-21).</title>
        <authorList>
            <person name="Chang Y.J."/>
            <person name="Land M."/>
            <person name="Hauser L."/>
            <person name="Chertkov O."/>
            <person name="Del Rio T.G."/>
            <person name="Nolan M."/>
            <person name="Copeland A."/>
            <person name="Tice H."/>
            <person name="Cheng J.F."/>
            <person name="Lucas S."/>
            <person name="Han C."/>
            <person name="Goodwin L."/>
            <person name="Pitluck S."/>
            <person name="Ivanova N."/>
            <person name="Ovchinikova G."/>
            <person name="Pati A."/>
            <person name="Chen A."/>
            <person name="Palaniappan K."/>
            <person name="Mavromatis K."/>
            <person name="Liolios K."/>
            <person name="Brettin T."/>
            <person name="Fiebig A."/>
            <person name="Rohde M."/>
            <person name="Abt B."/>
            <person name="Goker M."/>
            <person name="Detter J.C."/>
            <person name="Woyke T."/>
            <person name="Bristow J."/>
            <person name="Eisen J.A."/>
            <person name="Markowitz V."/>
            <person name="Hugenholtz P."/>
            <person name="Kyrpides N.C."/>
            <person name="Klenk H.P."/>
            <person name="Lapidus A."/>
        </authorList>
    </citation>
    <scope>NUCLEOTIDE SEQUENCE [LARGE SCALE GENOMIC DNA]</scope>
    <source>
        <strain evidence="2">DSM 44963</strain>
    </source>
</reference>